<dbReference type="SUPFAM" id="SSF54593">
    <property type="entry name" value="Glyoxalase/Bleomycin resistance protein/Dihydroxybiphenyl dioxygenase"/>
    <property type="match status" value="1"/>
</dbReference>
<dbReference type="RefSeq" id="WP_074926535.1">
    <property type="nucleotide sequence ID" value="NZ_FOWR01000010.1"/>
</dbReference>
<feature type="domain" description="VOC" evidence="1">
    <location>
        <begin position="2"/>
        <end position="124"/>
    </location>
</feature>
<dbReference type="PROSITE" id="PS51819">
    <property type="entry name" value="VOC"/>
    <property type="match status" value="1"/>
</dbReference>
<dbReference type="STRING" id="1121869.SAMN03084138_01648"/>
<name>A0A1I5NM28_9GAMM</name>
<dbReference type="CDD" id="cd07264">
    <property type="entry name" value="VOC_like"/>
    <property type="match status" value="1"/>
</dbReference>
<organism evidence="2 3">
    <name type="scientific">Enterovibrio norvegicus DSM 15893</name>
    <dbReference type="NCBI Taxonomy" id="1121869"/>
    <lineage>
        <taxon>Bacteria</taxon>
        <taxon>Pseudomonadati</taxon>
        <taxon>Pseudomonadota</taxon>
        <taxon>Gammaproteobacteria</taxon>
        <taxon>Vibrionales</taxon>
        <taxon>Vibrionaceae</taxon>
        <taxon>Enterovibrio</taxon>
    </lineage>
</organism>
<dbReference type="AlphaFoldDB" id="A0A1I5NM28"/>
<dbReference type="GO" id="GO:0051213">
    <property type="term" value="F:dioxygenase activity"/>
    <property type="evidence" value="ECO:0007669"/>
    <property type="project" value="UniProtKB-KW"/>
</dbReference>
<dbReference type="PANTHER" id="PTHR21366">
    <property type="entry name" value="GLYOXALASE FAMILY PROTEIN"/>
    <property type="match status" value="1"/>
</dbReference>
<evidence type="ECO:0000259" key="1">
    <source>
        <dbReference type="PROSITE" id="PS51819"/>
    </source>
</evidence>
<dbReference type="InterPro" id="IPR029068">
    <property type="entry name" value="Glyas_Bleomycin-R_OHBP_Dase"/>
</dbReference>
<dbReference type="Proteomes" id="UP000182692">
    <property type="component" value="Unassembled WGS sequence"/>
</dbReference>
<dbReference type="GeneID" id="35871800"/>
<dbReference type="InterPro" id="IPR037523">
    <property type="entry name" value="VOC_core"/>
</dbReference>
<dbReference type="PANTHER" id="PTHR21366:SF22">
    <property type="entry name" value="VOC DOMAIN-CONTAINING PROTEIN"/>
    <property type="match status" value="1"/>
</dbReference>
<accession>A0A1I5NM28</accession>
<gene>
    <name evidence="2" type="ORF">SAMN03084138_01648</name>
</gene>
<evidence type="ECO:0000313" key="2">
    <source>
        <dbReference type="EMBL" id="SFP22782.1"/>
    </source>
</evidence>
<proteinExistence type="predicted"/>
<keyword evidence="2" id="KW-0560">Oxidoreductase</keyword>
<keyword evidence="2" id="KW-0223">Dioxygenase</keyword>
<evidence type="ECO:0000313" key="3">
    <source>
        <dbReference type="Proteomes" id="UP000182692"/>
    </source>
</evidence>
<dbReference type="InterPro" id="IPR050383">
    <property type="entry name" value="GlyoxalaseI/FosfomycinResist"/>
</dbReference>
<sequence>MKFKYTILYVEDVAATLAFYENAFGMKTAMLHESGDYGELSSGDTTLSFSSLALMAQLGKNPSRGDGSAPCFEIAFETEEVEKSLNKATAAGAVLVQDVEHMPWGQTTAYVKDLNGFLVEICSPIQTQ</sequence>
<protein>
    <submittedName>
        <fullName evidence="2">Catechol 2,3-dioxygenase</fullName>
    </submittedName>
</protein>
<dbReference type="Pfam" id="PF12681">
    <property type="entry name" value="Glyoxalase_2"/>
    <property type="match status" value="1"/>
</dbReference>
<dbReference type="OrthoDB" id="9798430at2"/>
<dbReference type="InterPro" id="IPR025870">
    <property type="entry name" value="Glyoxalase-like_dom"/>
</dbReference>
<dbReference type="Gene3D" id="3.10.180.10">
    <property type="entry name" value="2,3-Dihydroxybiphenyl 1,2-Dioxygenase, domain 1"/>
    <property type="match status" value="1"/>
</dbReference>
<reference evidence="2 3" key="1">
    <citation type="submission" date="2016-10" db="EMBL/GenBank/DDBJ databases">
        <authorList>
            <person name="de Groot N.N."/>
        </authorList>
    </citation>
    <scope>NUCLEOTIDE SEQUENCE [LARGE SCALE GENOMIC DNA]</scope>
    <source>
        <strain evidence="2 3">DSM 15893</strain>
    </source>
</reference>
<dbReference type="EMBL" id="FOWR01000010">
    <property type="protein sequence ID" value="SFP22782.1"/>
    <property type="molecule type" value="Genomic_DNA"/>
</dbReference>